<proteinExistence type="predicted"/>
<dbReference type="InterPro" id="IPR021815">
    <property type="entry name" value="TsiV"/>
</dbReference>
<reference evidence="1 2" key="1">
    <citation type="submission" date="2018-02" db="EMBL/GenBank/DDBJ databases">
        <title>Genomic Encyclopedia of Archaeal and Bacterial Type Strains, Phase II (KMG-II): from individual species to whole genera.</title>
        <authorList>
            <person name="Goeker M."/>
        </authorList>
    </citation>
    <scope>NUCLEOTIDE SEQUENCE [LARGE SCALE GENOMIC DNA]</scope>
    <source>
        <strain evidence="1 2">DSM 18921</strain>
    </source>
</reference>
<evidence type="ECO:0000313" key="2">
    <source>
        <dbReference type="Proteomes" id="UP000238338"/>
    </source>
</evidence>
<organism evidence="1 2">
    <name type="scientific">Albidovulum denitrificans</name>
    <dbReference type="NCBI Taxonomy" id="404881"/>
    <lineage>
        <taxon>Bacteria</taxon>
        <taxon>Pseudomonadati</taxon>
        <taxon>Pseudomonadota</taxon>
        <taxon>Alphaproteobacteria</taxon>
        <taxon>Rhodobacterales</taxon>
        <taxon>Paracoccaceae</taxon>
        <taxon>Albidovulum</taxon>
    </lineage>
</organism>
<accession>A0A2S8S6P3</accession>
<sequence length="330" mass="37299">MSDHQLKNIGRPAFRLSLQSSVFSGHPLHHVEEWRRLFGVFEPILRRDAERLLFLTNGLRPRRRKSIKSEDWDPFGHLRAEVADEGFTFIGFDFQSGFNGGDRYDIGPTKFFMDIASNLFLTATVPVQDFENGTLDIAAMKAAILGIPVFSGLAGYGMCLTDTLDWPHPSEEAVYPVACKYPVLDLCKDYNRTWSSSQVRNNDIVKNFWAVGINWLTLIQEPLLAAMGGKAALTDGLDSAITWEEGPYGLLFQLGDRPITGEAGVDDALLPLYFEMGQRMRPASGEIPAALKRHTVFSTSPGDRAEDNLRWVQRFYDREWFEKPCKEINE</sequence>
<dbReference type="EMBL" id="PVEP01000005">
    <property type="protein sequence ID" value="PQV56465.1"/>
    <property type="molecule type" value="Genomic_DNA"/>
</dbReference>
<gene>
    <name evidence="1" type="ORF">LX70_02731</name>
</gene>
<name>A0A2S8S6P3_9RHOB</name>
<dbReference type="Proteomes" id="UP000238338">
    <property type="component" value="Unassembled WGS sequence"/>
</dbReference>
<keyword evidence="2" id="KW-1185">Reference proteome</keyword>
<evidence type="ECO:0000313" key="1">
    <source>
        <dbReference type="EMBL" id="PQV56465.1"/>
    </source>
</evidence>
<comment type="caution">
    <text evidence="1">The sequence shown here is derived from an EMBL/GenBank/DDBJ whole genome shotgun (WGS) entry which is preliminary data.</text>
</comment>
<protein>
    <submittedName>
        <fullName evidence="1">Uncharacterized protein DUF3396</fullName>
    </submittedName>
</protein>
<dbReference type="Pfam" id="PF11876">
    <property type="entry name" value="TsiV"/>
    <property type="match status" value="1"/>
</dbReference>
<dbReference type="AlphaFoldDB" id="A0A2S8S6P3"/>